<comment type="caution">
    <text evidence="3">The sequence shown here is derived from an EMBL/GenBank/DDBJ whole genome shotgun (WGS) entry which is preliminary data.</text>
</comment>
<dbReference type="PANTHER" id="PTHR37302:SF3">
    <property type="entry name" value="DAMAGE-INDUCIBLE PROTEIN DINB"/>
    <property type="match status" value="1"/>
</dbReference>
<dbReference type="Gene3D" id="1.20.120.450">
    <property type="entry name" value="dinb family like domain"/>
    <property type="match status" value="1"/>
</dbReference>
<evidence type="ECO:0000313" key="4">
    <source>
        <dbReference type="Proteomes" id="UP000609346"/>
    </source>
</evidence>
<accession>A0ABR8MZG6</accession>
<dbReference type="RefSeq" id="WP_191205590.1">
    <property type="nucleotide sequence ID" value="NZ_JACXZA010000005.1"/>
</dbReference>
<evidence type="ECO:0000256" key="2">
    <source>
        <dbReference type="ARBA" id="ARBA00022723"/>
    </source>
</evidence>
<dbReference type="InterPro" id="IPR034660">
    <property type="entry name" value="DinB/YfiT-like"/>
</dbReference>
<organism evidence="3 4">
    <name type="scientific">Paenibacillus terricola</name>
    <dbReference type="NCBI Taxonomy" id="2763503"/>
    <lineage>
        <taxon>Bacteria</taxon>
        <taxon>Bacillati</taxon>
        <taxon>Bacillota</taxon>
        <taxon>Bacilli</taxon>
        <taxon>Bacillales</taxon>
        <taxon>Paenibacillaceae</taxon>
        <taxon>Paenibacillus</taxon>
    </lineage>
</organism>
<comment type="similarity">
    <text evidence="1">Belongs to the DinB family.</text>
</comment>
<sequence length="166" mass="19316">MIETLQQQYEWIRSARHNLFAFLEEIPPPLLHQKLATFGRGSILRTHIHAADSYRLWLGSFALRRPPLEYRDTPNEVIEHANVQTVRKLYAEVDDTVQRFLDNCSDHWLEPIVHPVAWQDEPHTASPLLLFTHTITHEFHHKGQILSMARQLGYPPPADDRLGGLF</sequence>
<keyword evidence="2" id="KW-0479">Metal-binding</keyword>
<dbReference type="Proteomes" id="UP000609346">
    <property type="component" value="Unassembled WGS sequence"/>
</dbReference>
<dbReference type="Pfam" id="PF05163">
    <property type="entry name" value="DinB"/>
    <property type="match status" value="1"/>
</dbReference>
<name>A0ABR8MZG6_9BACL</name>
<dbReference type="InterPro" id="IPR007837">
    <property type="entry name" value="DinB"/>
</dbReference>
<gene>
    <name evidence="3" type="ORF">H8B09_21365</name>
</gene>
<protein>
    <submittedName>
        <fullName evidence="3">DinB family protein</fullName>
    </submittedName>
</protein>
<evidence type="ECO:0000313" key="3">
    <source>
        <dbReference type="EMBL" id="MBD3921332.1"/>
    </source>
</evidence>
<reference evidence="3 4" key="1">
    <citation type="submission" date="2020-09" db="EMBL/GenBank/DDBJ databases">
        <title>Paenibacillus sp. strain PR3 16S rRNA gene Genome sequencing and assembly.</title>
        <authorList>
            <person name="Kim J."/>
        </authorList>
    </citation>
    <scope>NUCLEOTIDE SEQUENCE [LARGE SCALE GENOMIC DNA]</scope>
    <source>
        <strain evidence="3 4">PR3</strain>
    </source>
</reference>
<dbReference type="SUPFAM" id="SSF109854">
    <property type="entry name" value="DinB/YfiT-like putative metalloenzymes"/>
    <property type="match status" value="1"/>
</dbReference>
<proteinExistence type="inferred from homology"/>
<keyword evidence="4" id="KW-1185">Reference proteome</keyword>
<evidence type="ECO:0000256" key="1">
    <source>
        <dbReference type="ARBA" id="ARBA00008635"/>
    </source>
</evidence>
<dbReference type="PANTHER" id="PTHR37302">
    <property type="entry name" value="SLR1116 PROTEIN"/>
    <property type="match status" value="1"/>
</dbReference>
<dbReference type="EMBL" id="JACXZA010000005">
    <property type="protein sequence ID" value="MBD3921332.1"/>
    <property type="molecule type" value="Genomic_DNA"/>
</dbReference>